<feature type="domain" description="SNF2 N-terminal" evidence="4">
    <location>
        <begin position="36"/>
        <end position="83"/>
    </location>
</feature>
<gene>
    <name evidence="5" type="ORF">BLNAU_512</name>
</gene>
<dbReference type="InterPro" id="IPR038718">
    <property type="entry name" value="SNF2-like_sf"/>
</dbReference>
<dbReference type="Proteomes" id="UP001281761">
    <property type="component" value="Unassembled WGS sequence"/>
</dbReference>
<keyword evidence="1" id="KW-0547">Nucleotide-binding</keyword>
<dbReference type="SUPFAM" id="SSF52540">
    <property type="entry name" value="P-loop containing nucleoside triphosphate hydrolases"/>
    <property type="match status" value="1"/>
</dbReference>
<sequence>MSSQNGDNFSYSITYHTFPEQYEESIPRFSFTLRKHQTEALAWLIQRETNPPGGGNMRGGILADDMGLGKTIELLSLIVLDKVQPQTFEKKWDFQHLTHQGYCPDRTLLQQIQPSMGFGSTSTSSSVFCDSDFISHLSFLGSATLTPLLMHFHGVQGH</sequence>
<dbReference type="PANTHER" id="PTHR45626">
    <property type="entry name" value="TRANSCRIPTION TERMINATION FACTOR 2-RELATED"/>
    <property type="match status" value="1"/>
</dbReference>
<reference evidence="5 6" key="1">
    <citation type="journal article" date="2022" name="bioRxiv">
        <title>Genomics of Preaxostyla Flagellates Illuminates Evolutionary Transitions and the Path Towards Mitochondrial Loss.</title>
        <authorList>
            <person name="Novak L.V.F."/>
            <person name="Treitli S.C."/>
            <person name="Pyrih J."/>
            <person name="Halakuc P."/>
            <person name="Pipaliya S.V."/>
            <person name="Vacek V."/>
            <person name="Brzon O."/>
            <person name="Soukal P."/>
            <person name="Eme L."/>
            <person name="Dacks J.B."/>
            <person name="Karnkowska A."/>
            <person name="Elias M."/>
            <person name="Hampl V."/>
        </authorList>
    </citation>
    <scope>NUCLEOTIDE SEQUENCE [LARGE SCALE GENOMIC DNA]</scope>
    <source>
        <strain evidence="5">NAU3</strain>
        <tissue evidence="5">Gut</tissue>
    </source>
</reference>
<dbReference type="Pfam" id="PF00176">
    <property type="entry name" value="SNF2-rel_dom"/>
    <property type="match status" value="1"/>
</dbReference>
<keyword evidence="3" id="KW-0067">ATP-binding</keyword>
<dbReference type="EMBL" id="JARBJD010000002">
    <property type="protein sequence ID" value="KAK2964595.1"/>
    <property type="molecule type" value="Genomic_DNA"/>
</dbReference>
<name>A0ABQ9YLR7_9EUKA</name>
<proteinExistence type="predicted"/>
<dbReference type="Gene3D" id="3.40.50.10810">
    <property type="entry name" value="Tandem AAA-ATPase domain"/>
    <property type="match status" value="1"/>
</dbReference>
<dbReference type="PANTHER" id="PTHR45626:SF22">
    <property type="entry name" value="DNA REPAIR PROTEIN RAD5"/>
    <property type="match status" value="1"/>
</dbReference>
<keyword evidence="2" id="KW-0378">Hydrolase</keyword>
<protein>
    <recommendedName>
        <fullName evidence="4">SNF2 N-terminal domain-containing protein</fullName>
    </recommendedName>
</protein>
<evidence type="ECO:0000313" key="6">
    <source>
        <dbReference type="Proteomes" id="UP001281761"/>
    </source>
</evidence>
<evidence type="ECO:0000256" key="3">
    <source>
        <dbReference type="ARBA" id="ARBA00022840"/>
    </source>
</evidence>
<evidence type="ECO:0000256" key="1">
    <source>
        <dbReference type="ARBA" id="ARBA00022741"/>
    </source>
</evidence>
<accession>A0ABQ9YLR7</accession>
<dbReference type="InterPro" id="IPR027417">
    <property type="entry name" value="P-loop_NTPase"/>
</dbReference>
<dbReference type="InterPro" id="IPR050628">
    <property type="entry name" value="SNF2_RAD54_helicase_TF"/>
</dbReference>
<organism evidence="5 6">
    <name type="scientific">Blattamonas nauphoetae</name>
    <dbReference type="NCBI Taxonomy" id="2049346"/>
    <lineage>
        <taxon>Eukaryota</taxon>
        <taxon>Metamonada</taxon>
        <taxon>Preaxostyla</taxon>
        <taxon>Oxymonadida</taxon>
        <taxon>Blattamonas</taxon>
    </lineage>
</organism>
<keyword evidence="6" id="KW-1185">Reference proteome</keyword>
<evidence type="ECO:0000256" key="2">
    <source>
        <dbReference type="ARBA" id="ARBA00022801"/>
    </source>
</evidence>
<evidence type="ECO:0000259" key="4">
    <source>
        <dbReference type="Pfam" id="PF00176"/>
    </source>
</evidence>
<dbReference type="InterPro" id="IPR000330">
    <property type="entry name" value="SNF2_N"/>
</dbReference>
<comment type="caution">
    <text evidence="5">The sequence shown here is derived from an EMBL/GenBank/DDBJ whole genome shotgun (WGS) entry which is preliminary data.</text>
</comment>
<evidence type="ECO:0000313" key="5">
    <source>
        <dbReference type="EMBL" id="KAK2964595.1"/>
    </source>
</evidence>